<dbReference type="RefSeq" id="WP_150751444.1">
    <property type="nucleotide sequence ID" value="NZ_CABVGZ010000038.1"/>
</dbReference>
<dbReference type="EMBL" id="CABVGZ010000038">
    <property type="protein sequence ID" value="VVN05172.1"/>
    <property type="molecule type" value="Genomic_DNA"/>
</dbReference>
<name>A0A5E7WLD2_PSEFL</name>
<evidence type="ECO:0000313" key="3">
    <source>
        <dbReference type="Proteomes" id="UP000326241"/>
    </source>
</evidence>
<keyword evidence="1" id="KW-0472">Membrane</keyword>
<keyword evidence="1" id="KW-1133">Transmembrane helix</keyword>
<evidence type="ECO:0000313" key="2">
    <source>
        <dbReference type="EMBL" id="VVN05172.1"/>
    </source>
</evidence>
<feature type="transmembrane region" description="Helical" evidence="1">
    <location>
        <begin position="20"/>
        <end position="37"/>
    </location>
</feature>
<gene>
    <name evidence="2" type="ORF">PS624_03536</name>
</gene>
<accession>A0A5E7WLD2</accession>
<proteinExistence type="predicted"/>
<dbReference type="AlphaFoldDB" id="A0A5E7WLD2"/>
<evidence type="ECO:0000256" key="1">
    <source>
        <dbReference type="SAM" id="Phobius"/>
    </source>
</evidence>
<reference evidence="2 3" key="1">
    <citation type="submission" date="2019-09" db="EMBL/GenBank/DDBJ databases">
        <authorList>
            <person name="Chandra G."/>
            <person name="Truman W A."/>
        </authorList>
    </citation>
    <scope>NUCLEOTIDE SEQUENCE [LARGE SCALE GENOMIC DNA]</scope>
    <source>
        <strain evidence="2">PS624</strain>
    </source>
</reference>
<sequence length="69" mass="7870">MLVNALACTVVACLYAPPEYKTLITTICLVALVYSIMMHRRLTRLSSSFKKVVLENLEKRAPTKLREEE</sequence>
<protein>
    <submittedName>
        <fullName evidence="2">Uncharacterized protein</fullName>
    </submittedName>
</protein>
<dbReference type="Proteomes" id="UP000326241">
    <property type="component" value="Unassembled WGS sequence"/>
</dbReference>
<organism evidence="2 3">
    <name type="scientific">Pseudomonas fluorescens</name>
    <dbReference type="NCBI Taxonomy" id="294"/>
    <lineage>
        <taxon>Bacteria</taxon>
        <taxon>Pseudomonadati</taxon>
        <taxon>Pseudomonadota</taxon>
        <taxon>Gammaproteobacteria</taxon>
        <taxon>Pseudomonadales</taxon>
        <taxon>Pseudomonadaceae</taxon>
        <taxon>Pseudomonas</taxon>
    </lineage>
</organism>
<keyword evidence="1" id="KW-0812">Transmembrane</keyword>